<keyword evidence="3" id="KW-1185">Reference proteome</keyword>
<dbReference type="EMBL" id="JBHSWE010000002">
    <property type="protein sequence ID" value="MFC6674245.1"/>
    <property type="molecule type" value="Genomic_DNA"/>
</dbReference>
<dbReference type="RefSeq" id="WP_379914027.1">
    <property type="nucleotide sequence ID" value="NZ_JBHSWE010000002.1"/>
</dbReference>
<protein>
    <submittedName>
        <fullName evidence="2">Uncharacterized protein</fullName>
    </submittedName>
</protein>
<dbReference type="Proteomes" id="UP001596422">
    <property type="component" value="Unassembled WGS sequence"/>
</dbReference>
<gene>
    <name evidence="2" type="ORF">ACFQDL_32130</name>
</gene>
<keyword evidence="1" id="KW-0472">Membrane</keyword>
<reference evidence="3" key="1">
    <citation type="journal article" date="2019" name="Int. J. Syst. Evol. Microbiol.">
        <title>The Global Catalogue of Microorganisms (GCM) 10K type strain sequencing project: providing services to taxonomists for standard genome sequencing and annotation.</title>
        <authorList>
            <consortium name="The Broad Institute Genomics Platform"/>
            <consortium name="The Broad Institute Genome Sequencing Center for Infectious Disease"/>
            <person name="Wu L."/>
            <person name="Ma J."/>
        </authorList>
    </citation>
    <scope>NUCLEOTIDE SEQUENCE [LARGE SCALE GENOMIC DNA]</scope>
    <source>
        <strain evidence="3">NBRC 111756</strain>
    </source>
</reference>
<name>A0ABW2AA04_9GAMM</name>
<feature type="transmembrane region" description="Helical" evidence="1">
    <location>
        <begin position="12"/>
        <end position="36"/>
    </location>
</feature>
<comment type="caution">
    <text evidence="2">The sequence shown here is derived from an EMBL/GenBank/DDBJ whole genome shotgun (WGS) entry which is preliminary data.</text>
</comment>
<sequence>MIRSNFAITRLVLLPYGTLLTLYLLVIGGGGAWLYFQVREVETSLVVDEVLMEIEPLAEKLRQVDAMAFVRRQEPWLISEAQRLFARLPALRNIAVRGPDGGVQLNNGGGRISTGTTSPLPVDARRVHSFAPSGQRLHAESGTLFLIHFDLTPRPTTLVRLEFGFDREMMLAKVNEGLIKIRQAYWALVSWGP</sequence>
<organism evidence="2 3">
    <name type="scientific">Marinobacterium aestuariivivens</name>
    <dbReference type="NCBI Taxonomy" id="1698799"/>
    <lineage>
        <taxon>Bacteria</taxon>
        <taxon>Pseudomonadati</taxon>
        <taxon>Pseudomonadota</taxon>
        <taxon>Gammaproteobacteria</taxon>
        <taxon>Oceanospirillales</taxon>
        <taxon>Oceanospirillaceae</taxon>
        <taxon>Marinobacterium</taxon>
    </lineage>
</organism>
<evidence type="ECO:0000313" key="2">
    <source>
        <dbReference type="EMBL" id="MFC6674245.1"/>
    </source>
</evidence>
<keyword evidence="1" id="KW-1133">Transmembrane helix</keyword>
<keyword evidence="1" id="KW-0812">Transmembrane</keyword>
<evidence type="ECO:0000256" key="1">
    <source>
        <dbReference type="SAM" id="Phobius"/>
    </source>
</evidence>
<evidence type="ECO:0000313" key="3">
    <source>
        <dbReference type="Proteomes" id="UP001596422"/>
    </source>
</evidence>
<accession>A0ABW2AA04</accession>
<proteinExistence type="predicted"/>